<dbReference type="InterPro" id="IPR035810">
    <property type="entry name" value="PEBP_euk"/>
</dbReference>
<keyword evidence="3" id="KW-1185">Reference proteome</keyword>
<dbReference type="AlphaFoldDB" id="G7K1Q2"/>
<reference evidence="1 3" key="1">
    <citation type="journal article" date="2011" name="Nature">
        <title>The Medicago genome provides insight into the evolution of rhizobial symbioses.</title>
        <authorList>
            <person name="Young N.D."/>
            <person name="Debelle F."/>
            <person name="Oldroyd G.E."/>
            <person name="Geurts R."/>
            <person name="Cannon S.B."/>
            <person name="Udvardi M.K."/>
            <person name="Benedito V.A."/>
            <person name="Mayer K.F."/>
            <person name="Gouzy J."/>
            <person name="Schoof H."/>
            <person name="Van de Peer Y."/>
            <person name="Proost S."/>
            <person name="Cook D.R."/>
            <person name="Meyers B.C."/>
            <person name="Spannagl M."/>
            <person name="Cheung F."/>
            <person name="De Mita S."/>
            <person name="Krishnakumar V."/>
            <person name="Gundlach H."/>
            <person name="Zhou S."/>
            <person name="Mudge J."/>
            <person name="Bharti A.K."/>
            <person name="Murray J.D."/>
            <person name="Naoumkina M.A."/>
            <person name="Rosen B."/>
            <person name="Silverstein K.A."/>
            <person name="Tang H."/>
            <person name="Rombauts S."/>
            <person name="Zhao P.X."/>
            <person name="Zhou P."/>
            <person name="Barbe V."/>
            <person name="Bardou P."/>
            <person name="Bechner M."/>
            <person name="Bellec A."/>
            <person name="Berger A."/>
            <person name="Berges H."/>
            <person name="Bidwell S."/>
            <person name="Bisseling T."/>
            <person name="Choisne N."/>
            <person name="Couloux A."/>
            <person name="Denny R."/>
            <person name="Deshpande S."/>
            <person name="Dai X."/>
            <person name="Doyle J.J."/>
            <person name="Dudez A.M."/>
            <person name="Farmer A.D."/>
            <person name="Fouteau S."/>
            <person name="Franken C."/>
            <person name="Gibelin C."/>
            <person name="Gish J."/>
            <person name="Goldstein S."/>
            <person name="Gonzalez A.J."/>
            <person name="Green P.J."/>
            <person name="Hallab A."/>
            <person name="Hartog M."/>
            <person name="Hua A."/>
            <person name="Humphray S.J."/>
            <person name="Jeong D.H."/>
            <person name="Jing Y."/>
            <person name="Jocker A."/>
            <person name="Kenton S.M."/>
            <person name="Kim D.J."/>
            <person name="Klee K."/>
            <person name="Lai H."/>
            <person name="Lang C."/>
            <person name="Lin S."/>
            <person name="Macmil S.L."/>
            <person name="Magdelenat G."/>
            <person name="Matthews L."/>
            <person name="McCorrison J."/>
            <person name="Monaghan E.L."/>
            <person name="Mun J.H."/>
            <person name="Najar F.Z."/>
            <person name="Nicholson C."/>
            <person name="Noirot C."/>
            <person name="O'Bleness M."/>
            <person name="Paule C.R."/>
            <person name="Poulain J."/>
            <person name="Prion F."/>
            <person name="Qin B."/>
            <person name="Qu C."/>
            <person name="Retzel E.F."/>
            <person name="Riddle C."/>
            <person name="Sallet E."/>
            <person name="Samain S."/>
            <person name="Samson N."/>
            <person name="Sanders I."/>
            <person name="Saurat O."/>
            <person name="Scarpelli C."/>
            <person name="Schiex T."/>
            <person name="Segurens B."/>
            <person name="Severin A.J."/>
            <person name="Sherrier D.J."/>
            <person name="Shi R."/>
            <person name="Sims S."/>
            <person name="Singer S.R."/>
            <person name="Sinharoy S."/>
            <person name="Sterck L."/>
            <person name="Viollet A."/>
            <person name="Wang B.B."/>
            <person name="Wang K."/>
            <person name="Wang M."/>
            <person name="Wang X."/>
            <person name="Warfsmann J."/>
            <person name="Weissenbach J."/>
            <person name="White D.D."/>
            <person name="White J.D."/>
            <person name="Wiley G.B."/>
            <person name="Wincker P."/>
            <person name="Xing Y."/>
            <person name="Yang L."/>
            <person name="Yao Z."/>
            <person name="Ying F."/>
            <person name="Zhai J."/>
            <person name="Zhou L."/>
            <person name="Zuber A."/>
            <person name="Denarie J."/>
            <person name="Dixon R.A."/>
            <person name="May G.D."/>
            <person name="Schwartz D.C."/>
            <person name="Rogers J."/>
            <person name="Quetier F."/>
            <person name="Town C.D."/>
            <person name="Roe B.A."/>
        </authorList>
    </citation>
    <scope>NUCLEOTIDE SEQUENCE [LARGE SCALE GENOMIC DNA]</scope>
    <source>
        <strain evidence="1">A17</strain>
        <strain evidence="2 3">cv. Jemalong A17</strain>
    </source>
</reference>
<dbReference type="SUPFAM" id="SSF49777">
    <property type="entry name" value="PEBP-like"/>
    <property type="match status" value="1"/>
</dbReference>
<dbReference type="PaxDb" id="3880-AES99250"/>
<organism evidence="1 3">
    <name type="scientific">Medicago truncatula</name>
    <name type="common">Barrel medic</name>
    <name type="synonym">Medicago tribuloides</name>
    <dbReference type="NCBI Taxonomy" id="3880"/>
    <lineage>
        <taxon>Eukaryota</taxon>
        <taxon>Viridiplantae</taxon>
        <taxon>Streptophyta</taxon>
        <taxon>Embryophyta</taxon>
        <taxon>Tracheophyta</taxon>
        <taxon>Spermatophyta</taxon>
        <taxon>Magnoliopsida</taxon>
        <taxon>eudicotyledons</taxon>
        <taxon>Gunneridae</taxon>
        <taxon>Pentapetalae</taxon>
        <taxon>rosids</taxon>
        <taxon>fabids</taxon>
        <taxon>Fabales</taxon>
        <taxon>Fabaceae</taxon>
        <taxon>Papilionoideae</taxon>
        <taxon>50 kb inversion clade</taxon>
        <taxon>NPAAA clade</taxon>
        <taxon>Hologalegina</taxon>
        <taxon>IRL clade</taxon>
        <taxon>Trifolieae</taxon>
        <taxon>Medicago</taxon>
    </lineage>
</organism>
<dbReference type="EMBL" id="CM001221">
    <property type="protein sequence ID" value="AES99250.2"/>
    <property type="molecule type" value="Genomic_DNA"/>
</dbReference>
<dbReference type="STRING" id="3880.G7K1Q2"/>
<dbReference type="Gene3D" id="3.90.280.10">
    <property type="entry name" value="PEBP-like"/>
    <property type="match status" value="1"/>
</dbReference>
<protein>
    <submittedName>
        <fullName evidence="1">Phosphatidylethanolamine-binding protein</fullName>
    </submittedName>
</protein>
<name>G7K1Q2_MEDTR</name>
<dbReference type="InterPro" id="IPR036610">
    <property type="entry name" value="PEBP-like_sf"/>
</dbReference>
<dbReference type="GO" id="GO:0010030">
    <property type="term" value="P:positive regulation of seed germination"/>
    <property type="evidence" value="ECO:0000318"/>
    <property type="project" value="GO_Central"/>
</dbReference>
<reference evidence="2" key="3">
    <citation type="submission" date="2015-04" db="UniProtKB">
        <authorList>
            <consortium name="EnsemblPlants"/>
        </authorList>
    </citation>
    <scope>IDENTIFICATION</scope>
    <source>
        <strain evidence="2">cv. Jemalong A17</strain>
    </source>
</reference>
<dbReference type="eggNOG" id="KOG3346">
    <property type="taxonomic scope" value="Eukaryota"/>
</dbReference>
<accession>G7K1Q2</accession>
<evidence type="ECO:0000313" key="3">
    <source>
        <dbReference type="Proteomes" id="UP000002051"/>
    </source>
</evidence>
<evidence type="ECO:0000313" key="1">
    <source>
        <dbReference type="EMBL" id="AES99250.2"/>
    </source>
</evidence>
<dbReference type="HOGENOM" id="CLU_043994_9_1_1"/>
<evidence type="ECO:0000313" key="2">
    <source>
        <dbReference type="EnsemblPlants" id="AES99250"/>
    </source>
</evidence>
<dbReference type="PANTHER" id="PTHR11362">
    <property type="entry name" value="PHOSPHATIDYLETHANOLAMINE-BINDING PROTEIN"/>
    <property type="match status" value="1"/>
</dbReference>
<dbReference type="PANTHER" id="PTHR11362:SF82">
    <property type="entry name" value="PHOSPHATIDYLETHANOLAMINE-BINDING PROTEIN 4"/>
    <property type="match status" value="1"/>
</dbReference>
<dbReference type="GO" id="GO:0009737">
    <property type="term" value="P:response to abscisic acid"/>
    <property type="evidence" value="ECO:0000318"/>
    <property type="project" value="GO_Central"/>
</dbReference>
<sequence length="89" mass="10265">MGGSRNVYLNYGLGRWGKEIIPYIEPKPPVGIHRYILVLFEQKGPIGMVEQPTSRVSFKTPYFSNQLNLSLHMATIYFNSQKEPQAKRH</sequence>
<dbReference type="EnsemblPlants" id="AES99250">
    <property type="protein sequence ID" value="AES99250"/>
    <property type="gene ID" value="MTR_5g078320"/>
</dbReference>
<proteinExistence type="predicted"/>
<accession>A0A0C3XQG3</accession>
<dbReference type="Proteomes" id="UP000002051">
    <property type="component" value="Chromosome 5"/>
</dbReference>
<gene>
    <name evidence="1" type="ordered locus">MTR_5g078320</name>
</gene>
<reference evidence="1 3" key="2">
    <citation type="journal article" date="2014" name="BMC Genomics">
        <title>An improved genome release (version Mt4.0) for the model legume Medicago truncatula.</title>
        <authorList>
            <person name="Tang H."/>
            <person name="Krishnakumar V."/>
            <person name="Bidwell S."/>
            <person name="Rosen B."/>
            <person name="Chan A."/>
            <person name="Zhou S."/>
            <person name="Gentzbittel L."/>
            <person name="Childs K.L."/>
            <person name="Yandell M."/>
            <person name="Gundlach H."/>
            <person name="Mayer K.F."/>
            <person name="Schwartz D.C."/>
            <person name="Town C.D."/>
        </authorList>
    </citation>
    <scope>GENOME REANNOTATION</scope>
    <source>
        <strain evidence="2 3">cv. Jemalong A17</strain>
    </source>
</reference>